<accession>A0A0F9F2W3</accession>
<protein>
    <recommendedName>
        <fullName evidence="2">GatB/YqeY domain-containing protein</fullName>
    </recommendedName>
</protein>
<dbReference type="InterPro" id="IPR042184">
    <property type="entry name" value="YqeY/Aim41_N"/>
</dbReference>
<reference evidence="1" key="1">
    <citation type="journal article" date="2015" name="Nature">
        <title>Complex archaea that bridge the gap between prokaryotes and eukaryotes.</title>
        <authorList>
            <person name="Spang A."/>
            <person name="Saw J.H."/>
            <person name="Jorgensen S.L."/>
            <person name="Zaremba-Niedzwiedzka K."/>
            <person name="Martijn J."/>
            <person name="Lind A.E."/>
            <person name="van Eijk R."/>
            <person name="Schleper C."/>
            <person name="Guy L."/>
            <person name="Ettema T.J."/>
        </authorList>
    </citation>
    <scope>NUCLEOTIDE SEQUENCE</scope>
</reference>
<dbReference type="AlphaFoldDB" id="A0A0F9F2W3"/>
<dbReference type="Gene3D" id="1.10.1510.10">
    <property type="entry name" value="Uncharacterised protein YqeY/AIM41 PF09424, N-terminal domain"/>
    <property type="match status" value="1"/>
</dbReference>
<sequence length="43" mass="4995">MNLKEKLNEDMRKALREKDTLRLSTIRLLLAAIKNLEIAKGKD</sequence>
<evidence type="ECO:0000313" key="1">
    <source>
        <dbReference type="EMBL" id="KKL51585.1"/>
    </source>
</evidence>
<name>A0A0F9F2W3_9ZZZZ</name>
<dbReference type="GO" id="GO:0016884">
    <property type="term" value="F:carbon-nitrogen ligase activity, with glutamine as amido-N-donor"/>
    <property type="evidence" value="ECO:0007669"/>
    <property type="project" value="InterPro"/>
</dbReference>
<dbReference type="Pfam" id="PF09424">
    <property type="entry name" value="YqeY"/>
    <property type="match status" value="1"/>
</dbReference>
<comment type="caution">
    <text evidence="1">The sequence shown here is derived from an EMBL/GenBank/DDBJ whole genome shotgun (WGS) entry which is preliminary data.</text>
</comment>
<dbReference type="InterPro" id="IPR003789">
    <property type="entry name" value="Asn/Gln_tRNA_amidoTrase-B-like"/>
</dbReference>
<organism evidence="1">
    <name type="scientific">marine sediment metagenome</name>
    <dbReference type="NCBI Taxonomy" id="412755"/>
    <lineage>
        <taxon>unclassified sequences</taxon>
        <taxon>metagenomes</taxon>
        <taxon>ecological metagenomes</taxon>
    </lineage>
</organism>
<gene>
    <name evidence="1" type="ORF">LCGC14_2293990</name>
</gene>
<feature type="non-terminal residue" evidence="1">
    <location>
        <position position="43"/>
    </location>
</feature>
<dbReference type="InterPro" id="IPR019004">
    <property type="entry name" value="YqeY/Aim41"/>
</dbReference>
<evidence type="ECO:0008006" key="2">
    <source>
        <dbReference type="Google" id="ProtNLM"/>
    </source>
</evidence>
<proteinExistence type="predicted"/>
<dbReference type="EMBL" id="LAZR01032197">
    <property type="protein sequence ID" value="KKL51585.1"/>
    <property type="molecule type" value="Genomic_DNA"/>
</dbReference>
<dbReference type="SUPFAM" id="SSF89095">
    <property type="entry name" value="GatB/YqeY motif"/>
    <property type="match status" value="1"/>
</dbReference>